<evidence type="ECO:0000313" key="2">
    <source>
        <dbReference type="Proteomes" id="UP000596660"/>
    </source>
</evidence>
<evidence type="ECO:0000313" key="1">
    <source>
        <dbReference type="EnsemblPlants" id="AUR62037211-RA:cds"/>
    </source>
</evidence>
<protein>
    <submittedName>
        <fullName evidence="1">Uncharacterized protein</fullName>
    </submittedName>
</protein>
<sequence>ILVIVLYVAKEARKIVTTLNKESFVRDLMVIDHSTDQPVKICTWNDLSGPECGTLVSDGDLFKVIGITALRPITCKGFQIESTMSTEIIRDPEGEKAAALAE</sequence>
<dbReference type="EnsemblPlants" id="AUR62037211-RA">
    <property type="protein sequence ID" value="AUR62037211-RA:cds"/>
    <property type="gene ID" value="AUR62037211"/>
</dbReference>
<reference evidence="1" key="2">
    <citation type="submission" date="2021-03" db="UniProtKB">
        <authorList>
            <consortium name="EnsemblPlants"/>
        </authorList>
    </citation>
    <scope>IDENTIFICATION</scope>
</reference>
<keyword evidence="2" id="KW-1185">Reference proteome</keyword>
<dbReference type="AlphaFoldDB" id="A0A803MYD1"/>
<name>A0A803MYD1_CHEQI</name>
<proteinExistence type="predicted"/>
<accession>A0A803MYD1</accession>
<dbReference type="Proteomes" id="UP000596660">
    <property type="component" value="Unplaced"/>
</dbReference>
<dbReference type="InterPro" id="IPR012340">
    <property type="entry name" value="NA-bd_OB-fold"/>
</dbReference>
<dbReference type="Gramene" id="AUR62037211-RA">
    <property type="protein sequence ID" value="AUR62037211-RA:cds"/>
    <property type="gene ID" value="AUR62037211"/>
</dbReference>
<reference evidence="1" key="1">
    <citation type="journal article" date="2017" name="Nature">
        <title>The genome of Chenopodium quinoa.</title>
        <authorList>
            <person name="Jarvis D.E."/>
            <person name="Ho Y.S."/>
            <person name="Lightfoot D.J."/>
            <person name="Schmoeckel S.M."/>
            <person name="Li B."/>
            <person name="Borm T.J.A."/>
            <person name="Ohyanagi H."/>
            <person name="Mineta K."/>
            <person name="Michell C.T."/>
            <person name="Saber N."/>
            <person name="Kharbatia N.M."/>
            <person name="Rupper R.R."/>
            <person name="Sharp A.R."/>
            <person name="Dally N."/>
            <person name="Boughton B.A."/>
            <person name="Woo Y.H."/>
            <person name="Gao G."/>
            <person name="Schijlen E.G.W.M."/>
            <person name="Guo X."/>
            <person name="Momin A.A."/>
            <person name="Negrao S."/>
            <person name="Al-Babili S."/>
            <person name="Gehring C."/>
            <person name="Roessner U."/>
            <person name="Jung C."/>
            <person name="Murphy K."/>
            <person name="Arold S.T."/>
            <person name="Gojobori T."/>
            <person name="van der Linden C.G."/>
            <person name="van Loo E.N."/>
            <person name="Jellen E.N."/>
            <person name="Maughan P.J."/>
            <person name="Tester M."/>
        </authorList>
    </citation>
    <scope>NUCLEOTIDE SEQUENCE [LARGE SCALE GENOMIC DNA]</scope>
    <source>
        <strain evidence="1">cv. PI 614886</strain>
    </source>
</reference>
<dbReference type="Gene3D" id="2.40.50.140">
    <property type="entry name" value="Nucleic acid-binding proteins"/>
    <property type="match status" value="1"/>
</dbReference>
<organism evidence="1 2">
    <name type="scientific">Chenopodium quinoa</name>
    <name type="common">Quinoa</name>
    <dbReference type="NCBI Taxonomy" id="63459"/>
    <lineage>
        <taxon>Eukaryota</taxon>
        <taxon>Viridiplantae</taxon>
        <taxon>Streptophyta</taxon>
        <taxon>Embryophyta</taxon>
        <taxon>Tracheophyta</taxon>
        <taxon>Spermatophyta</taxon>
        <taxon>Magnoliopsida</taxon>
        <taxon>eudicotyledons</taxon>
        <taxon>Gunneridae</taxon>
        <taxon>Pentapetalae</taxon>
        <taxon>Caryophyllales</taxon>
        <taxon>Chenopodiaceae</taxon>
        <taxon>Chenopodioideae</taxon>
        <taxon>Atripliceae</taxon>
        <taxon>Chenopodium</taxon>
    </lineage>
</organism>